<sequence length="1934" mass="210242">MAAFLEFFHAIDTDKTGVITIDDLRNYMHRKRYKAEFVTTWTELFDPDRTGFITFENYCEVLGLKPASPKAAEPSVKSESRKQEPSDSTASTQEIKASTTEVVQEVPVQRELVPNEEVEKPSHDDSVERRSATDSVGQENKELENSENEESSKQPEKGSVDLVDATDTTQSGEKSSGSQSRKHKHSKSPSKKDSTQVESTAPTVEAQTAIPAQESGDSNMDIFDWLNANSQHGVTFEDDDMDEEETLVESGIPPNEDPASLKDLSTSSPSTESNGTMPVKSGTDESKKTKSGEAEIESTPAVSSVETGEASSAEHPKKVLNKRGRKSSESQKRNKKPSESSEVSEVEIALSVERAEESAIPQPEGGPEPEEQTSESSKSDITSSRNAKQPSLEDKGPADVQMEPNPSQTDLPESSKSPVGKKGMKNASKSQGAGKKRREKKASGSTESKQTPQITDETEIKSSVEQPMEVPEEVIPKSPEVPAALKLDTKKHHDVEPPKSPTMDEKPPIDIEMEISASTAEVVGSAVPSFETPDSMEGSEKPTESPVGSQEPSEVMDVSAPPKPKSKSLLPKTRQQKRSSKSRHSESSNSGKREGKTSPKPSPEDANVEMVSVQEAFIPPAKSGEGMHIVKKRPMHIIPSPTNVSVSAVPSVEKSEFRSPEKPLKSGQEGMGVEMTGIQMASPPTTEHSDEQQPFKVETEKAASASEVIESEISSANHPQTKEESLHIVKKHPMHIIPSPTNVSGSAVPSAEKSESRSFEKPLESNQEGMDVEMTGVKVSSPPPAAQSDEQQPSKVEMEETASTSDIVESETTPVAQLESMAEPLHIVKKHPMHIIPSPTSVSVSAVPSFEKSESCSPEKPLESNQEGMDVEMTGVQASSPPSTEQSDEQQPSKVETEKAASTSEVVESEIAPADRPESMAEPLHIVKKHPMHIIPSPTNVSGPVIPFTPEENIEAKALKRTPLVEGEMEAEELLVTSAEKQRPPKSGKKSPKSSDKKGGKKSPNLLPTNQEAASTVTDTPKSPVSPSERHGDKSSASKKKRSKKTPVSSPEMESKVDVDVVQASAEVEKHEGGDSSLKKPREKKPSELVKTEPKETSSSTIDVGEQHEPSGKKSPSSSEKKRNKKSPSSSVKSKQINSNADVDAAQASAEVQKPSTVSTEQHEGRASPSKKRGDEKPSEFEEKRPSDVEMEVSPSTADVEEFRNLSAEPHGPSRIKSPSSSDEKGSKESPESSSWDKDASSNVDVDVIQTLDDITKSPVVSAGRPEGKDTSSKKRCEKKSSESTKPDGKDPVAVETATIPSKTTVVEESPSNIEHQETAKSGKKSPDSKKKRGKKSSESSPAGQKKSPLTGDVEVLPTSSGVQESLELPGKIETSEKKLEKEMLELEVGEKKIDITESPFITEEHKEAVKSRKKSTSSLDKKRGKKSSHSSLQSHEATPDSPEAQESKDEGPPSKRKHEKVSSGSAKAGENQSANVEVEIASSTVSTVEAAVPSAVHPDSAKSETMSPTKKLTESPQKRKDVGMKTPKTELLKTPTKQKGSKPQRPVGTGPSTTKPESSKTPKKQAAKAAKTVTTLETPEAETTPTTSDLPEQSEMPRLGEKRGGSETKATADVVVQEAASKHSEESTPPKDSDGTDVKKSTSKRRKTTETPDDNAKGPRKTNKKTKDKKEKGKDKNKARKSKRRKRPQATEDGGEKAPVKKPKRPRVGHLECGRFPRSFPTQVGHRVKQHRRDGAPVSTHALGKAPKGTQTKMSIARRRRNKPSRAVKRWKLRSSLRRIGTIVILLAGRHRGKRAVIVGRHRFSGLLLITGPLKCNGIPVRRVHPDYVIATKTCIKMDKLRLPSRMQTKEYFARQKPQPRSKNAADNLFVDAATAAGKKAYKLKEERKEDQKLVDKRVIEAIKRNKHAKMLFAYLRSQFSLSRHDKPHRMVF</sequence>
<feature type="compositionally biased region" description="Polar residues" evidence="8">
    <location>
        <begin position="1463"/>
        <end position="1488"/>
    </location>
</feature>
<feature type="compositionally biased region" description="Basic residues" evidence="8">
    <location>
        <begin position="1678"/>
        <end position="1689"/>
    </location>
</feature>
<evidence type="ECO:0000313" key="10">
    <source>
        <dbReference type="EMBL" id="CDS24768.1"/>
    </source>
</evidence>
<feature type="compositionally biased region" description="Basic and acidic residues" evidence="8">
    <location>
        <begin position="1621"/>
        <end position="1641"/>
    </location>
</feature>
<feature type="compositionally biased region" description="Basic and acidic residues" evidence="8">
    <location>
        <begin position="687"/>
        <end position="701"/>
    </location>
</feature>
<dbReference type="InterPro" id="IPR008991">
    <property type="entry name" value="Translation_prot_SH3-like_sf"/>
</dbReference>
<dbReference type="Proteomes" id="UP000492820">
    <property type="component" value="Unassembled WGS sequence"/>
</dbReference>
<feature type="compositionally biased region" description="Basic and acidic residues" evidence="8">
    <location>
        <begin position="1315"/>
        <end position="1329"/>
    </location>
</feature>
<feature type="compositionally biased region" description="Basic residues" evidence="8">
    <location>
        <begin position="1757"/>
        <end position="1769"/>
    </location>
</feature>
<dbReference type="PANTHER" id="PTHR10715:SF0">
    <property type="entry name" value="LARGE RIBOSOMAL SUBUNIT PROTEIN EL6"/>
    <property type="match status" value="1"/>
</dbReference>
<dbReference type="PANTHER" id="PTHR10715">
    <property type="entry name" value="60S RIBOSOMAL PROTEIN L6"/>
    <property type="match status" value="1"/>
</dbReference>
<evidence type="ECO:0000256" key="6">
    <source>
        <dbReference type="ARBA" id="ARBA00035351"/>
    </source>
</evidence>
<dbReference type="InterPro" id="IPR000915">
    <property type="entry name" value="60S_ribosomal_eL6"/>
</dbReference>
<feature type="compositionally biased region" description="Basic and acidic residues" evidence="8">
    <location>
        <begin position="282"/>
        <end position="293"/>
    </location>
</feature>
<reference evidence="10 11" key="1">
    <citation type="journal article" date="2013" name="Nature">
        <title>The genomes of four tapeworm species reveal adaptations to parasitism.</title>
        <authorList>
            <person name="Tsai I.J."/>
            <person name="Zarowiecki M."/>
            <person name="Holroyd N."/>
            <person name="Garciarrubio A."/>
            <person name="Sanchez-Flores A."/>
            <person name="Brooks K.L."/>
            <person name="Tracey A."/>
            <person name="Bobes R.J."/>
            <person name="Fragoso G."/>
            <person name="Sciutto E."/>
            <person name="Aslett M."/>
            <person name="Beasley H."/>
            <person name="Bennett H.M."/>
            <person name="Cai J."/>
            <person name="Camicia F."/>
            <person name="Clark R."/>
            <person name="Cucher M."/>
            <person name="De Silva N."/>
            <person name="Day T.A."/>
            <person name="Deplazes P."/>
            <person name="Estrada K."/>
            <person name="Fernandez C."/>
            <person name="Holland P.W."/>
            <person name="Hou J."/>
            <person name="Hu S."/>
            <person name="Huckvale T."/>
            <person name="Hung S.S."/>
            <person name="Kamenetzky L."/>
            <person name="Keane J.A."/>
            <person name="Kiss F."/>
            <person name="Koziol U."/>
            <person name="Lambert O."/>
            <person name="Liu K."/>
            <person name="Luo X."/>
            <person name="Luo Y."/>
            <person name="Macchiaroli N."/>
            <person name="Nichol S."/>
            <person name="Paps J."/>
            <person name="Parkinson J."/>
            <person name="Pouchkina-Stantcheva N."/>
            <person name="Riddiford N."/>
            <person name="Rosenzvit M."/>
            <person name="Salinas G."/>
            <person name="Wasmuth J.D."/>
            <person name="Zamanian M."/>
            <person name="Zheng Y."/>
            <person name="Cai X."/>
            <person name="Soberon X."/>
            <person name="Olson P.D."/>
            <person name="Laclette J.P."/>
            <person name="Brehm K."/>
            <person name="Berriman M."/>
            <person name="Garciarrubio A."/>
            <person name="Bobes R.J."/>
            <person name="Fragoso G."/>
            <person name="Sanchez-Flores A."/>
            <person name="Estrada K."/>
            <person name="Cevallos M.A."/>
            <person name="Morett E."/>
            <person name="Gonzalez V."/>
            <person name="Portillo T."/>
            <person name="Ochoa-Leyva A."/>
            <person name="Jose M.V."/>
            <person name="Sciutto E."/>
            <person name="Landa A."/>
            <person name="Jimenez L."/>
            <person name="Valdes V."/>
            <person name="Carrero J.C."/>
            <person name="Larralde C."/>
            <person name="Morales-Montor J."/>
            <person name="Limon-Lason J."/>
            <person name="Soberon X."/>
            <person name="Laclette J.P."/>
        </authorList>
    </citation>
    <scope>NUCLEOTIDE SEQUENCE [LARGE SCALE GENOMIC DNA]</scope>
</reference>
<feature type="compositionally biased region" description="Polar residues" evidence="8">
    <location>
        <begin position="86"/>
        <end position="102"/>
    </location>
</feature>
<evidence type="ECO:0000256" key="4">
    <source>
        <dbReference type="ARBA" id="ARBA00023274"/>
    </source>
</evidence>
<feature type="compositionally biased region" description="Basic and acidic residues" evidence="8">
    <location>
        <begin position="487"/>
        <end position="509"/>
    </location>
</feature>
<evidence type="ECO:0000313" key="12">
    <source>
        <dbReference type="WBParaSite" id="EgrG_000322250"/>
    </source>
</evidence>
<feature type="compositionally biased region" description="Low complexity" evidence="8">
    <location>
        <begin position="340"/>
        <end position="352"/>
    </location>
</feature>
<evidence type="ECO:0000256" key="5">
    <source>
        <dbReference type="ARBA" id="ARBA00035233"/>
    </source>
</evidence>
<evidence type="ECO:0000256" key="3">
    <source>
        <dbReference type="ARBA" id="ARBA00022980"/>
    </source>
</evidence>
<dbReference type="SUPFAM" id="SSF47473">
    <property type="entry name" value="EF-hand"/>
    <property type="match status" value="1"/>
</dbReference>
<feature type="compositionally biased region" description="Basic residues" evidence="8">
    <location>
        <begin position="1659"/>
        <end position="1668"/>
    </location>
</feature>
<feature type="compositionally biased region" description="Basic and acidic residues" evidence="8">
    <location>
        <begin position="752"/>
        <end position="763"/>
    </location>
</feature>
<dbReference type="InterPro" id="IPR002048">
    <property type="entry name" value="EF_hand_dom"/>
</dbReference>
<feature type="compositionally biased region" description="Low complexity" evidence="8">
    <location>
        <begin position="374"/>
        <end position="384"/>
    </location>
</feature>
<feature type="compositionally biased region" description="Basic and acidic residues" evidence="8">
    <location>
        <begin position="1266"/>
        <end position="1293"/>
    </location>
</feature>
<feature type="region of interest" description="Disordered" evidence="8">
    <location>
        <begin position="846"/>
        <end position="923"/>
    </location>
</feature>
<feature type="compositionally biased region" description="Acidic residues" evidence="8">
    <location>
        <begin position="236"/>
        <end position="247"/>
    </location>
</feature>
<feature type="compositionally biased region" description="Polar residues" evidence="8">
    <location>
        <begin position="1299"/>
        <end position="1314"/>
    </location>
</feature>
<evidence type="ECO:0000256" key="7">
    <source>
        <dbReference type="ARBA" id="ARBA00046388"/>
    </source>
</evidence>
<feature type="compositionally biased region" description="Basic and acidic residues" evidence="8">
    <location>
        <begin position="583"/>
        <end position="597"/>
    </location>
</feature>
<keyword evidence="4" id="KW-0687">Ribonucleoprotein</keyword>
<dbReference type="InterPro" id="IPR041997">
    <property type="entry name" value="Ribosomal_eL6_KOW"/>
</dbReference>
<keyword evidence="2" id="KW-0106">Calcium</keyword>
<feature type="compositionally biased region" description="Basic and acidic residues" evidence="8">
    <location>
        <begin position="1649"/>
        <end position="1658"/>
    </location>
</feature>
<evidence type="ECO:0000256" key="2">
    <source>
        <dbReference type="ARBA" id="ARBA00022837"/>
    </source>
</evidence>
<feature type="compositionally biased region" description="Basic and acidic residues" evidence="8">
    <location>
        <begin position="1222"/>
        <end position="1240"/>
    </location>
</feature>
<feature type="compositionally biased region" description="Polar residues" evidence="8">
    <location>
        <begin position="300"/>
        <end position="310"/>
    </location>
</feature>
<feature type="compositionally biased region" description="Basic residues" evidence="8">
    <location>
        <begin position="180"/>
        <end position="189"/>
    </location>
</feature>
<evidence type="ECO:0000313" key="11">
    <source>
        <dbReference type="Proteomes" id="UP000492820"/>
    </source>
</evidence>
<gene>
    <name evidence="10" type="ORF">EgrG_000322250</name>
</gene>
<accession>A0A068WY29</accession>
<feature type="compositionally biased region" description="Basic and acidic residues" evidence="8">
    <location>
        <begin position="326"/>
        <end position="339"/>
    </location>
</feature>
<dbReference type="CDD" id="cd13156">
    <property type="entry name" value="KOW_RPL6"/>
    <property type="match status" value="1"/>
</dbReference>
<reference evidence="12" key="3">
    <citation type="submission" date="2020-10" db="UniProtKB">
        <authorList>
            <consortium name="WormBaseParasite"/>
        </authorList>
    </citation>
    <scope>IDENTIFICATION</scope>
</reference>
<dbReference type="OrthoDB" id="6275914at2759"/>
<dbReference type="WBParaSite" id="EgrG_000322250">
    <property type="protein sequence ID" value="EgrG_000322250"/>
    <property type="gene ID" value="EgrG_000322250"/>
</dbReference>
<name>A0A068WY29_ECHGR</name>
<feature type="compositionally biased region" description="Polar residues" evidence="8">
    <location>
        <begin position="443"/>
        <end position="465"/>
    </location>
</feature>
<keyword evidence="3 10" id="KW-0689">Ribosomal protein</keyword>
<feature type="compositionally biased region" description="Basic and acidic residues" evidence="8">
    <location>
        <begin position="1512"/>
        <end position="1532"/>
    </location>
</feature>
<feature type="compositionally biased region" description="Basic and acidic residues" evidence="8">
    <location>
        <begin position="653"/>
        <end position="664"/>
    </location>
</feature>
<dbReference type="InterPro" id="IPR018247">
    <property type="entry name" value="EF_Hand_1_Ca_BS"/>
</dbReference>
<dbReference type="GO" id="GO:0022625">
    <property type="term" value="C:cytosolic large ribosomal subunit"/>
    <property type="evidence" value="ECO:0007669"/>
    <property type="project" value="TreeGrafter"/>
</dbReference>
<dbReference type="SUPFAM" id="SSF50104">
    <property type="entry name" value="Translation proteins SH3-like domain"/>
    <property type="match status" value="1"/>
</dbReference>
<feature type="compositionally biased region" description="Basic and acidic residues" evidence="8">
    <location>
        <begin position="1374"/>
        <end position="1396"/>
    </location>
</feature>
<evidence type="ECO:0000256" key="8">
    <source>
        <dbReference type="SAM" id="MobiDB-lite"/>
    </source>
</evidence>
<feature type="compositionally biased region" description="Basic and acidic residues" evidence="8">
    <location>
        <begin position="1161"/>
        <end position="1188"/>
    </location>
</feature>
<dbReference type="InterPro" id="IPR011992">
    <property type="entry name" value="EF-hand-dom_pair"/>
</dbReference>
<evidence type="ECO:0000256" key="1">
    <source>
        <dbReference type="ARBA" id="ARBA00010592"/>
    </source>
</evidence>
<dbReference type="GO" id="GO:0000027">
    <property type="term" value="P:ribosomal large subunit assembly"/>
    <property type="evidence" value="ECO:0007669"/>
    <property type="project" value="TreeGrafter"/>
</dbReference>
<feature type="compositionally biased region" description="Polar residues" evidence="8">
    <location>
        <begin position="196"/>
        <end position="206"/>
    </location>
</feature>
<dbReference type="GO" id="GO:0003723">
    <property type="term" value="F:RNA binding"/>
    <property type="evidence" value="ECO:0007669"/>
    <property type="project" value="TreeGrafter"/>
</dbReference>
<dbReference type="Gene3D" id="2.30.30.30">
    <property type="match status" value="1"/>
</dbReference>
<dbReference type="InterPro" id="IPR014722">
    <property type="entry name" value="Rib_uL2_dom2"/>
</dbReference>
<dbReference type="GO" id="GO:0002181">
    <property type="term" value="P:cytoplasmic translation"/>
    <property type="evidence" value="ECO:0007669"/>
    <property type="project" value="TreeGrafter"/>
</dbReference>
<feature type="compositionally biased region" description="Basic and acidic residues" evidence="8">
    <location>
        <begin position="139"/>
        <end position="159"/>
    </location>
</feature>
<feature type="compositionally biased region" description="Polar residues" evidence="8">
    <location>
        <begin position="1006"/>
        <end position="1026"/>
    </location>
</feature>
<feature type="compositionally biased region" description="Basic and acidic residues" evidence="8">
    <location>
        <begin position="117"/>
        <end position="132"/>
    </location>
</feature>
<dbReference type="Gene3D" id="1.10.238.10">
    <property type="entry name" value="EF-hand"/>
    <property type="match status" value="1"/>
</dbReference>
<organism evidence="10">
    <name type="scientific">Echinococcus granulosus</name>
    <name type="common">Hydatid tapeworm</name>
    <dbReference type="NCBI Taxonomy" id="6210"/>
    <lineage>
        <taxon>Eukaryota</taxon>
        <taxon>Metazoa</taxon>
        <taxon>Spiralia</taxon>
        <taxon>Lophotrochozoa</taxon>
        <taxon>Platyhelminthes</taxon>
        <taxon>Cestoda</taxon>
        <taxon>Eucestoda</taxon>
        <taxon>Cyclophyllidea</taxon>
        <taxon>Taeniidae</taxon>
        <taxon>Echinococcus</taxon>
        <taxon>Echinococcus granulosus group</taxon>
    </lineage>
</organism>
<dbReference type="GO" id="GO:0003735">
    <property type="term" value="F:structural constituent of ribosome"/>
    <property type="evidence" value="ECO:0007669"/>
    <property type="project" value="InterPro"/>
</dbReference>
<feature type="compositionally biased region" description="Polar residues" evidence="8">
    <location>
        <begin position="404"/>
        <end position="417"/>
    </location>
</feature>
<feature type="compositionally biased region" description="Polar residues" evidence="8">
    <location>
        <begin position="263"/>
        <end position="276"/>
    </location>
</feature>
<evidence type="ECO:0000259" key="9">
    <source>
        <dbReference type="PROSITE" id="PS50222"/>
    </source>
</evidence>
<feature type="compositionally biased region" description="Basic and acidic residues" evidence="8">
    <location>
        <begin position="76"/>
        <end position="85"/>
    </location>
</feature>
<comment type="similarity">
    <text evidence="1">Belongs to the eukaryotic ribosomal protein eL6 family.</text>
</comment>
<feature type="region of interest" description="Disordered" evidence="8">
    <location>
        <begin position="67"/>
        <end position="610"/>
    </location>
</feature>
<protein>
    <recommendedName>
        <fullName evidence="5">Large ribosomal subunit protein eL6</fullName>
    </recommendedName>
    <alternativeName>
        <fullName evidence="6">60S ribosomal protein L6</fullName>
    </alternativeName>
</protein>
<feature type="region of interest" description="Disordered" evidence="8">
    <location>
        <begin position="958"/>
        <end position="1769"/>
    </location>
</feature>
<dbReference type="GO" id="GO:0005509">
    <property type="term" value="F:calcium ion binding"/>
    <property type="evidence" value="ECO:0007669"/>
    <property type="project" value="InterPro"/>
</dbReference>
<dbReference type="Pfam" id="PF01159">
    <property type="entry name" value="Ribosomal_L6e"/>
    <property type="match status" value="1"/>
</dbReference>
<feature type="region of interest" description="Disordered" evidence="8">
    <location>
        <begin position="639"/>
        <end position="820"/>
    </location>
</feature>
<feature type="compositionally biased region" description="Polar residues" evidence="8">
    <location>
        <begin position="801"/>
        <end position="815"/>
    </location>
</feature>
<dbReference type="PROSITE" id="PS00018">
    <property type="entry name" value="EF_HAND_1"/>
    <property type="match status" value="1"/>
</dbReference>
<feature type="compositionally biased region" description="Polar residues" evidence="8">
    <location>
        <begin position="876"/>
        <end position="906"/>
    </location>
</feature>
<dbReference type="EMBL" id="LK028619">
    <property type="protein sequence ID" value="CDS24768.1"/>
    <property type="molecule type" value="Genomic_DNA"/>
</dbReference>
<comment type="subunit">
    <text evidence="7">Component of the large ribosomal subunit. May bind IPO9 with low affinity.</text>
</comment>
<reference evidence="10" key="2">
    <citation type="submission" date="2014-06" db="EMBL/GenBank/DDBJ databases">
        <authorList>
            <person name="Aslett M."/>
        </authorList>
    </citation>
    <scope>NUCLEOTIDE SEQUENCE</scope>
</reference>
<proteinExistence type="inferred from homology"/>
<dbReference type="PROSITE" id="PS50222">
    <property type="entry name" value="EF_HAND_2"/>
    <property type="match status" value="1"/>
</dbReference>
<feature type="domain" description="EF-hand" evidence="9">
    <location>
        <begin position="1"/>
        <end position="34"/>
    </location>
</feature>
<feature type="compositionally biased region" description="Low complexity" evidence="8">
    <location>
        <begin position="702"/>
        <end position="716"/>
    </location>
</feature>
<feature type="compositionally biased region" description="Low complexity" evidence="8">
    <location>
        <begin position="1568"/>
        <end position="1588"/>
    </location>
</feature>
<feature type="compositionally biased region" description="Basic and acidic residues" evidence="8">
    <location>
        <begin position="1067"/>
        <end position="1096"/>
    </location>
</feature>